<evidence type="ECO:0000313" key="2">
    <source>
        <dbReference type="EMBL" id="GFO84029.1"/>
    </source>
</evidence>
<name>A0A916Q8Z8_9FIRM</name>
<dbReference type="RefSeq" id="WP_201309772.1">
    <property type="nucleotide sequence ID" value="NZ_BLYI01000006.1"/>
</dbReference>
<evidence type="ECO:0000313" key="3">
    <source>
        <dbReference type="Proteomes" id="UP000613208"/>
    </source>
</evidence>
<keyword evidence="3" id="KW-1185">Reference proteome</keyword>
<dbReference type="EMBL" id="BLYI01000006">
    <property type="protein sequence ID" value="GFO84029.1"/>
    <property type="molecule type" value="Genomic_DNA"/>
</dbReference>
<comment type="caution">
    <text evidence="2">The sequence shown here is derived from an EMBL/GenBank/DDBJ whole genome shotgun (WGS) entry which is preliminary data.</text>
</comment>
<dbReference type="AlphaFoldDB" id="A0A916Q8Z8"/>
<feature type="compositionally biased region" description="Basic and acidic residues" evidence="1">
    <location>
        <begin position="39"/>
        <end position="49"/>
    </location>
</feature>
<accession>A0A916Q8Z8</accession>
<evidence type="ECO:0000256" key="1">
    <source>
        <dbReference type="SAM" id="MobiDB-lite"/>
    </source>
</evidence>
<gene>
    <name evidence="2" type="ORF">ANBU17_03760</name>
</gene>
<evidence type="ECO:0008006" key="4">
    <source>
        <dbReference type="Google" id="ProtNLM"/>
    </source>
</evidence>
<feature type="region of interest" description="Disordered" evidence="1">
    <location>
        <begin position="38"/>
        <end position="59"/>
    </location>
</feature>
<dbReference type="Proteomes" id="UP000613208">
    <property type="component" value="Unassembled WGS sequence"/>
</dbReference>
<proteinExistence type="predicted"/>
<protein>
    <recommendedName>
        <fullName evidence="4">Stage III sporulation protein AG</fullName>
    </recommendedName>
</protein>
<sequence>MIDKKKLQNIIETIGIRKLLLILALGICLMVFSVPSPEKSQKEDAAKETQDEEDSTDDYVRKQEERLVKALKQVEGVGKVKVMITVKSSSEAVVNKDSPYEESTGKEEKSVKEDEETVLIEEDGKKVPYVIKELQPEVEGVVVVAQGGGNDIVNQNIVDAVSVLFHISSYKVKVLKMEDS</sequence>
<organism evidence="2 3">
    <name type="scientific">Anaerostipes butyraticus</name>
    <dbReference type="NCBI Taxonomy" id="645466"/>
    <lineage>
        <taxon>Bacteria</taxon>
        <taxon>Bacillati</taxon>
        <taxon>Bacillota</taxon>
        <taxon>Clostridia</taxon>
        <taxon>Lachnospirales</taxon>
        <taxon>Lachnospiraceae</taxon>
        <taxon>Anaerostipes</taxon>
    </lineage>
</organism>
<reference evidence="2" key="1">
    <citation type="submission" date="2020-06" db="EMBL/GenBank/DDBJ databases">
        <title>Characterization of fructooligosaccharide metabolism and fructooligosaccharide-degrading enzymes in human commensal butyrate producers.</title>
        <authorList>
            <person name="Tanno H."/>
            <person name="Fujii T."/>
            <person name="Hirano K."/>
            <person name="Maeno S."/>
            <person name="Tonozuka T."/>
            <person name="Sakamoto M."/>
            <person name="Ohkuma M."/>
            <person name="Tochio T."/>
            <person name="Endo A."/>
        </authorList>
    </citation>
    <scope>NUCLEOTIDE SEQUENCE</scope>
    <source>
        <strain evidence="2">JCM 17466</strain>
    </source>
</reference>